<evidence type="ECO:0000313" key="3">
    <source>
        <dbReference type="Proteomes" id="UP000286746"/>
    </source>
</evidence>
<keyword evidence="3" id="KW-1185">Reference proteome</keyword>
<evidence type="ECO:0000313" key="2">
    <source>
        <dbReference type="EMBL" id="GCD40487.1"/>
    </source>
</evidence>
<proteinExistence type="predicted"/>
<organism evidence="2 3">
    <name type="scientific">Streptomyces paromomycinus</name>
    <name type="common">Streptomyces rimosus subsp. paromomycinus</name>
    <dbReference type="NCBI Taxonomy" id="92743"/>
    <lineage>
        <taxon>Bacteria</taxon>
        <taxon>Bacillati</taxon>
        <taxon>Actinomycetota</taxon>
        <taxon>Actinomycetes</taxon>
        <taxon>Kitasatosporales</taxon>
        <taxon>Streptomycetaceae</taxon>
        <taxon>Streptomyces</taxon>
    </lineage>
</organism>
<evidence type="ECO:0000256" key="1">
    <source>
        <dbReference type="SAM" id="MobiDB-lite"/>
    </source>
</evidence>
<sequence length="301" mass="32304">MRAGLRWILRMPLRTARTRCSRSAKTVLAVTARRNSAFLLAFVDIGMTVLMVGSAELTLRQAPRVEPANADVTPLAAARATPSLVNRPGSRASAGSSPWPWSAVASFWRRDAEHRSPEPSGQEGSPGEDETDTQQAAPEGDAAGGQPTDLVLIGPVRCAGSEEETQQADGADQGVPPSRKHQSPRHGLCCEVTATTCRSGRGNRPRRRGREHGTEDTGAKPPGTIDEWAYCPCERRPDFPAHPAHLTHSLHSTRPVSPPDAARTECVSHPSCFRCRARPALSASVFSVVARPPAVPLPFAR</sequence>
<protein>
    <submittedName>
        <fullName evidence="2">Uncharacterized protein</fullName>
    </submittedName>
</protein>
<comment type="caution">
    <text evidence="2">The sequence shown here is derived from an EMBL/GenBank/DDBJ whole genome shotgun (WGS) entry which is preliminary data.</text>
</comment>
<gene>
    <name evidence="2" type="ORF">GKJPGBOP_00136</name>
</gene>
<accession>A0A401VTS1</accession>
<dbReference type="Proteomes" id="UP000286746">
    <property type="component" value="Unassembled WGS sequence"/>
</dbReference>
<name>A0A401VTS1_STREY</name>
<feature type="compositionally biased region" description="Basic residues" evidence="1">
    <location>
        <begin position="201"/>
        <end position="210"/>
    </location>
</feature>
<dbReference type="EMBL" id="BHZD01000001">
    <property type="protein sequence ID" value="GCD40487.1"/>
    <property type="molecule type" value="Genomic_DNA"/>
</dbReference>
<dbReference type="AlphaFoldDB" id="A0A401VTS1"/>
<reference evidence="2 3" key="1">
    <citation type="submission" date="2018-11" db="EMBL/GenBank/DDBJ databases">
        <title>Whole genome sequence of Streptomyces paromomycinus NBRC 15454(T).</title>
        <authorList>
            <person name="Komaki H."/>
            <person name="Tamura T."/>
        </authorList>
    </citation>
    <scope>NUCLEOTIDE SEQUENCE [LARGE SCALE GENOMIC DNA]</scope>
    <source>
        <strain evidence="2 3">NBRC 15454</strain>
    </source>
</reference>
<feature type="region of interest" description="Disordered" evidence="1">
    <location>
        <begin position="112"/>
        <end position="223"/>
    </location>
</feature>